<reference evidence="5" key="1">
    <citation type="journal article" date="2014" name="Int. J. Syst. Evol. Microbiol.">
        <title>Complete genome sequence of Corynebacterium casei LMG S-19264T (=DSM 44701T), isolated from a smear-ripened cheese.</title>
        <authorList>
            <consortium name="US DOE Joint Genome Institute (JGI-PGF)"/>
            <person name="Walter F."/>
            <person name="Albersmeier A."/>
            <person name="Kalinowski J."/>
            <person name="Ruckert C."/>
        </authorList>
    </citation>
    <scope>NUCLEOTIDE SEQUENCE</scope>
    <source>
        <strain evidence="5">CGMCC 1.15034</strain>
    </source>
</reference>
<dbReference type="InterPro" id="IPR050411">
    <property type="entry name" value="AlphaKG_dependent_hydroxylases"/>
</dbReference>
<keyword evidence="7" id="KW-1185">Reference proteome</keyword>
<name>A0A410VBZ8_9BRAD</name>
<feature type="domain" description="TauD/TfdA-like" evidence="4">
    <location>
        <begin position="62"/>
        <end position="317"/>
    </location>
</feature>
<evidence type="ECO:0000256" key="1">
    <source>
        <dbReference type="ARBA" id="ARBA00001954"/>
    </source>
</evidence>
<dbReference type="EMBL" id="CP030057">
    <property type="protein sequence ID" value="QOZ62286.1"/>
    <property type="molecule type" value="Genomic_DNA"/>
</dbReference>
<evidence type="ECO:0000313" key="7">
    <source>
        <dbReference type="Proteomes" id="UP000593880"/>
    </source>
</evidence>
<dbReference type="RefSeq" id="WP_128967869.1">
    <property type="nucleotide sequence ID" value="NZ_BMHC01000008.1"/>
</dbReference>
<evidence type="ECO:0000259" key="4">
    <source>
        <dbReference type="Pfam" id="PF02668"/>
    </source>
</evidence>
<keyword evidence="3" id="KW-0045">Antibiotic biosynthesis</keyword>
<organism evidence="5 8">
    <name type="scientific">Bradyrhizobium guangdongense</name>
    <dbReference type="NCBI Taxonomy" id="1325090"/>
    <lineage>
        <taxon>Bacteria</taxon>
        <taxon>Pseudomonadati</taxon>
        <taxon>Pseudomonadota</taxon>
        <taxon>Alphaproteobacteria</taxon>
        <taxon>Hyphomicrobiales</taxon>
        <taxon>Nitrobacteraceae</taxon>
        <taxon>Bradyrhizobium</taxon>
    </lineage>
</organism>
<evidence type="ECO:0000313" key="5">
    <source>
        <dbReference type="EMBL" id="GGI26391.1"/>
    </source>
</evidence>
<sequence length="357" mass="39612">MNPISAPGGSNRPPGKIDIPSAWLGAEMKAHPERWLVSLTASEIAELENAAESCLGRNKNIAEITKESFPLPQLGAHLEELKTRLLTGLGFELIRGLPVENYSQEFAATIFCGVGAHLGSARSQNAAGHILGHVRDTGADARDPNTRIYQTSERQTFHTDSSDVVGLLCIREAMEGGDSLLVSTSTIYNEMQARRPDLAALLFEPIATDRRGEVPENEKPYLEIPVLNWHAGFLTGFYQRQYIDSAQRFPDAPRLTPDRVEALDLFDALANDPNLHVSMRLRPGDMQFVYNHALLHDRTGFRDWPDAGRKRHLLRLWLSMAGDRPLPDCFRQRYGSIEVGNRGGIIVKGTSLNVPLD</sequence>
<dbReference type="GO" id="GO:0017000">
    <property type="term" value="P:antibiotic biosynthetic process"/>
    <property type="evidence" value="ECO:0007669"/>
    <property type="project" value="UniProtKB-KW"/>
</dbReference>
<keyword evidence="2" id="KW-0560">Oxidoreductase</keyword>
<dbReference type="Gene3D" id="3.60.130.10">
    <property type="entry name" value="Clavaminate synthase-like"/>
    <property type="match status" value="1"/>
</dbReference>
<dbReference type="GO" id="GO:0016706">
    <property type="term" value="F:2-oxoglutarate-dependent dioxygenase activity"/>
    <property type="evidence" value="ECO:0007669"/>
    <property type="project" value="UniProtKB-ARBA"/>
</dbReference>
<dbReference type="Pfam" id="PF02668">
    <property type="entry name" value="TauD"/>
    <property type="match status" value="1"/>
</dbReference>
<gene>
    <name evidence="5" type="ORF">GCM10010987_39150</name>
    <name evidence="6" type="ORF">XH86_28765</name>
</gene>
<dbReference type="SUPFAM" id="SSF51197">
    <property type="entry name" value="Clavaminate synthase-like"/>
    <property type="match status" value="1"/>
</dbReference>
<comment type="cofactor">
    <cofactor evidence="1">
        <name>Fe(2+)</name>
        <dbReference type="ChEBI" id="CHEBI:29033"/>
    </cofactor>
</comment>
<dbReference type="Proteomes" id="UP000625079">
    <property type="component" value="Unassembled WGS sequence"/>
</dbReference>
<evidence type="ECO:0000313" key="8">
    <source>
        <dbReference type="Proteomes" id="UP000625079"/>
    </source>
</evidence>
<dbReference type="AlphaFoldDB" id="A0A410VBZ8"/>
<evidence type="ECO:0000256" key="2">
    <source>
        <dbReference type="ARBA" id="ARBA00023002"/>
    </source>
</evidence>
<dbReference type="InterPro" id="IPR003819">
    <property type="entry name" value="TauD/TfdA-like"/>
</dbReference>
<evidence type="ECO:0000256" key="3">
    <source>
        <dbReference type="ARBA" id="ARBA00023194"/>
    </source>
</evidence>
<keyword evidence="6" id="KW-0223">Dioxygenase</keyword>
<dbReference type="PANTHER" id="PTHR10696">
    <property type="entry name" value="GAMMA-BUTYROBETAINE HYDROXYLASE-RELATED"/>
    <property type="match status" value="1"/>
</dbReference>
<dbReference type="OrthoDB" id="5491415at2"/>
<dbReference type="EMBL" id="BMHC01000008">
    <property type="protein sequence ID" value="GGI26391.1"/>
    <property type="molecule type" value="Genomic_DNA"/>
</dbReference>
<reference evidence="6 7" key="2">
    <citation type="submission" date="2018-06" db="EMBL/GenBank/DDBJ databases">
        <title>Comparative genomics of rhizobia nodulating Arachis hypogaea in China.</title>
        <authorList>
            <person name="Li Y."/>
        </authorList>
    </citation>
    <scope>NUCLEOTIDE SEQUENCE [LARGE SCALE GENOMIC DNA]</scope>
    <source>
        <strain evidence="6 7">CCBAU 51658</strain>
    </source>
</reference>
<evidence type="ECO:0000313" key="6">
    <source>
        <dbReference type="EMBL" id="QOZ62286.1"/>
    </source>
</evidence>
<reference evidence="5" key="3">
    <citation type="submission" date="2022-12" db="EMBL/GenBank/DDBJ databases">
        <authorList>
            <person name="Sun Q."/>
            <person name="Zhou Y."/>
        </authorList>
    </citation>
    <scope>NUCLEOTIDE SEQUENCE</scope>
    <source>
        <strain evidence="5">CGMCC 1.15034</strain>
    </source>
</reference>
<dbReference type="PANTHER" id="PTHR10696:SF56">
    <property type="entry name" value="TAUD_TFDA-LIKE DOMAIN-CONTAINING PROTEIN"/>
    <property type="match status" value="1"/>
</dbReference>
<protein>
    <submittedName>
        <fullName evidence="6">TauD/TfdA family dioxygenase</fullName>
    </submittedName>
</protein>
<dbReference type="Proteomes" id="UP000593880">
    <property type="component" value="Chromosome"/>
</dbReference>
<proteinExistence type="predicted"/>
<accession>A0A410VBZ8</accession>
<dbReference type="InterPro" id="IPR042098">
    <property type="entry name" value="TauD-like_sf"/>
</dbReference>